<dbReference type="InterPro" id="IPR005302">
    <property type="entry name" value="MoCF_Sase_C"/>
</dbReference>
<dbReference type="PROSITE" id="PS51340">
    <property type="entry name" value="MOSC"/>
    <property type="match status" value="1"/>
</dbReference>
<dbReference type="GO" id="GO:0003824">
    <property type="term" value="F:catalytic activity"/>
    <property type="evidence" value="ECO:0007669"/>
    <property type="project" value="InterPro"/>
</dbReference>
<dbReference type="GO" id="GO:0030170">
    <property type="term" value="F:pyridoxal phosphate binding"/>
    <property type="evidence" value="ECO:0007669"/>
    <property type="project" value="InterPro"/>
</dbReference>
<dbReference type="RefSeq" id="WP_160423503.1">
    <property type="nucleotide sequence ID" value="NZ_WSTA01000020.1"/>
</dbReference>
<name>A0A6I4NV91_9MICO</name>
<proteinExistence type="predicted"/>
<gene>
    <name evidence="2" type="ORF">GB864_06325</name>
</gene>
<reference evidence="2 3" key="1">
    <citation type="submission" date="2019-12" db="EMBL/GenBank/DDBJ databases">
        <authorList>
            <person name="Kim Y.S."/>
        </authorList>
    </citation>
    <scope>NUCLEOTIDE SEQUENCE [LARGE SCALE GENOMIC DNA]</scope>
    <source>
        <strain evidence="2 3">MMS17-SY077</strain>
    </source>
</reference>
<keyword evidence="3" id="KW-1185">Reference proteome</keyword>
<organism evidence="2 3">
    <name type="scientific">Agromyces seonyuensis</name>
    <dbReference type="NCBI Taxonomy" id="2662446"/>
    <lineage>
        <taxon>Bacteria</taxon>
        <taxon>Bacillati</taxon>
        <taxon>Actinomycetota</taxon>
        <taxon>Actinomycetes</taxon>
        <taxon>Micrococcales</taxon>
        <taxon>Microbacteriaceae</taxon>
        <taxon>Agromyces</taxon>
    </lineage>
</organism>
<dbReference type="Pfam" id="PF03476">
    <property type="entry name" value="MOSC_N"/>
    <property type="match status" value="1"/>
</dbReference>
<dbReference type="InterPro" id="IPR011037">
    <property type="entry name" value="Pyrv_Knase-like_insert_dom_sf"/>
</dbReference>
<accession>A0A6I4NV91</accession>
<dbReference type="InterPro" id="IPR005303">
    <property type="entry name" value="MOCOS_middle"/>
</dbReference>
<dbReference type="GO" id="GO:0030151">
    <property type="term" value="F:molybdenum ion binding"/>
    <property type="evidence" value="ECO:0007669"/>
    <property type="project" value="InterPro"/>
</dbReference>
<evidence type="ECO:0000313" key="3">
    <source>
        <dbReference type="Proteomes" id="UP000438182"/>
    </source>
</evidence>
<feature type="domain" description="MOSC" evidence="1">
    <location>
        <begin position="87"/>
        <end position="234"/>
    </location>
</feature>
<sequence>MTTAGTIERIWRYPIKSTGGELLDSVEVEARGLVGDRLWAVRESDGKLGSGKNGKRFRRMPELRDLAGRTNPGGVPTLLDSEGRVVDDVDAFLRATTGRDVALEREDAVQHLDSAPVSILSTATLEWMREALPEVATDERRFRPNFLVRTPPGTPPFVEETWAGRTLRIGEQGVRIAVDHACERCIMVNAAHEDLPESNLVLRTIAKQRDNRLMVLCFVAGGGIARVGDAVVLED</sequence>
<dbReference type="Proteomes" id="UP000438182">
    <property type="component" value="Unassembled WGS sequence"/>
</dbReference>
<comment type="caution">
    <text evidence="2">The sequence shown here is derived from an EMBL/GenBank/DDBJ whole genome shotgun (WGS) entry which is preliminary data.</text>
</comment>
<protein>
    <submittedName>
        <fullName evidence="2">MOSC domain-containing protein</fullName>
    </submittedName>
</protein>
<dbReference type="EMBL" id="WSTA01000020">
    <property type="protein sequence ID" value="MWB98163.1"/>
    <property type="molecule type" value="Genomic_DNA"/>
</dbReference>
<dbReference type="AlphaFoldDB" id="A0A6I4NV91"/>
<evidence type="ECO:0000313" key="2">
    <source>
        <dbReference type="EMBL" id="MWB98163.1"/>
    </source>
</evidence>
<evidence type="ECO:0000259" key="1">
    <source>
        <dbReference type="PROSITE" id="PS51340"/>
    </source>
</evidence>
<dbReference type="SUPFAM" id="SSF50800">
    <property type="entry name" value="PK beta-barrel domain-like"/>
    <property type="match status" value="1"/>
</dbReference>
<dbReference type="Pfam" id="PF03473">
    <property type="entry name" value="MOSC"/>
    <property type="match status" value="1"/>
</dbReference>